<feature type="region of interest" description="Disordered" evidence="2">
    <location>
        <begin position="455"/>
        <end position="485"/>
    </location>
</feature>
<protein>
    <recommendedName>
        <fullName evidence="6">Tetratricopeptide repeat protein 17</fullName>
    </recommendedName>
</protein>
<dbReference type="GO" id="GO:0005737">
    <property type="term" value="C:cytoplasm"/>
    <property type="evidence" value="ECO:0007669"/>
    <property type="project" value="TreeGrafter"/>
</dbReference>
<dbReference type="InParanoid" id="A0A1X7V5B9"/>
<proteinExistence type="predicted"/>
<dbReference type="InterPro" id="IPR052630">
    <property type="entry name" value="TTC17"/>
</dbReference>
<feature type="compositionally biased region" description="Basic residues" evidence="2">
    <location>
        <begin position="922"/>
        <end position="936"/>
    </location>
</feature>
<accession>A0A1X7V5B9</accession>
<keyword evidence="3" id="KW-0732">Signal</keyword>
<feature type="region of interest" description="Disordered" evidence="2">
    <location>
        <begin position="879"/>
        <end position="940"/>
    </location>
</feature>
<dbReference type="AlphaFoldDB" id="A0A1X7V5B9"/>
<evidence type="ECO:0000256" key="3">
    <source>
        <dbReference type="SAM" id="SignalP"/>
    </source>
</evidence>
<dbReference type="Proteomes" id="UP000007879">
    <property type="component" value="Unassembled WGS sequence"/>
</dbReference>
<feature type="chain" id="PRO_5012214422" description="Tetratricopeptide repeat protein 17" evidence="3">
    <location>
        <begin position="22"/>
        <end position="1216"/>
    </location>
</feature>
<dbReference type="Pfam" id="PF13181">
    <property type="entry name" value="TPR_8"/>
    <property type="match status" value="1"/>
</dbReference>
<dbReference type="GO" id="GO:0015629">
    <property type="term" value="C:actin cytoskeleton"/>
    <property type="evidence" value="ECO:0007669"/>
    <property type="project" value="TreeGrafter"/>
</dbReference>
<keyword evidence="5" id="KW-1185">Reference proteome</keyword>
<dbReference type="OrthoDB" id="2115703at2759"/>
<dbReference type="EnsemblMetazoa" id="Aqu2.1.35156_001">
    <property type="protein sequence ID" value="Aqu2.1.35156_001"/>
    <property type="gene ID" value="Aqu2.1.35156"/>
</dbReference>
<feature type="compositionally biased region" description="Low complexity" evidence="2">
    <location>
        <begin position="374"/>
        <end position="393"/>
    </location>
</feature>
<evidence type="ECO:0008006" key="6">
    <source>
        <dbReference type="Google" id="ProtNLM"/>
    </source>
</evidence>
<dbReference type="PROSITE" id="PS50005">
    <property type="entry name" value="TPR"/>
    <property type="match status" value="1"/>
</dbReference>
<dbReference type="InterPro" id="IPR019734">
    <property type="entry name" value="TPR_rpt"/>
</dbReference>
<reference evidence="4" key="2">
    <citation type="submission" date="2017-05" db="UniProtKB">
        <authorList>
            <consortium name="EnsemblMetazoa"/>
        </authorList>
    </citation>
    <scope>IDENTIFICATION</scope>
</reference>
<feature type="compositionally biased region" description="Pro residues" evidence="2">
    <location>
        <begin position="896"/>
        <end position="909"/>
    </location>
</feature>
<dbReference type="SUPFAM" id="SSF48452">
    <property type="entry name" value="TPR-like"/>
    <property type="match status" value="2"/>
</dbReference>
<reference evidence="5" key="1">
    <citation type="journal article" date="2010" name="Nature">
        <title>The Amphimedon queenslandica genome and the evolution of animal complexity.</title>
        <authorList>
            <person name="Srivastava M."/>
            <person name="Simakov O."/>
            <person name="Chapman J."/>
            <person name="Fahey B."/>
            <person name="Gauthier M.E."/>
            <person name="Mitros T."/>
            <person name="Richards G.S."/>
            <person name="Conaco C."/>
            <person name="Dacre M."/>
            <person name="Hellsten U."/>
            <person name="Larroux C."/>
            <person name="Putnam N.H."/>
            <person name="Stanke M."/>
            <person name="Adamska M."/>
            <person name="Darling A."/>
            <person name="Degnan S.M."/>
            <person name="Oakley T.H."/>
            <person name="Plachetzki D.C."/>
            <person name="Zhai Y."/>
            <person name="Adamski M."/>
            <person name="Calcino A."/>
            <person name="Cummins S.F."/>
            <person name="Goodstein D.M."/>
            <person name="Harris C."/>
            <person name="Jackson D.J."/>
            <person name="Leys S.P."/>
            <person name="Shu S."/>
            <person name="Woodcroft B.J."/>
            <person name="Vervoort M."/>
            <person name="Kosik K.S."/>
            <person name="Manning G."/>
            <person name="Degnan B.M."/>
            <person name="Rokhsar D.S."/>
        </authorList>
    </citation>
    <scope>NUCLEOTIDE SEQUENCE [LARGE SCALE GENOMIC DNA]</scope>
</reference>
<dbReference type="InterPro" id="IPR011990">
    <property type="entry name" value="TPR-like_helical_dom_sf"/>
</dbReference>
<organism evidence="4">
    <name type="scientific">Amphimedon queenslandica</name>
    <name type="common">Sponge</name>
    <dbReference type="NCBI Taxonomy" id="400682"/>
    <lineage>
        <taxon>Eukaryota</taxon>
        <taxon>Metazoa</taxon>
        <taxon>Porifera</taxon>
        <taxon>Demospongiae</taxon>
        <taxon>Heteroscleromorpha</taxon>
        <taxon>Haplosclerida</taxon>
        <taxon>Niphatidae</taxon>
        <taxon>Amphimedon</taxon>
    </lineage>
</organism>
<feature type="region of interest" description="Disordered" evidence="2">
    <location>
        <begin position="372"/>
        <end position="399"/>
    </location>
</feature>
<gene>
    <name evidence="4" type="primary">109581183</name>
</gene>
<evidence type="ECO:0000313" key="4">
    <source>
        <dbReference type="EnsemblMetazoa" id="Aqu2.1.35156_001"/>
    </source>
</evidence>
<dbReference type="PANTHER" id="PTHR16091">
    <property type="entry name" value="TTC17 PROTEIN"/>
    <property type="match status" value="1"/>
</dbReference>
<feature type="repeat" description="TPR" evidence="1">
    <location>
        <begin position="1113"/>
        <end position="1146"/>
    </location>
</feature>
<dbReference type="KEGG" id="aqu:109581183"/>
<feature type="signal peptide" evidence="3">
    <location>
        <begin position="1"/>
        <end position="21"/>
    </location>
</feature>
<feature type="compositionally biased region" description="Basic and acidic residues" evidence="2">
    <location>
        <begin position="464"/>
        <end position="474"/>
    </location>
</feature>
<dbReference type="SMART" id="SM00028">
    <property type="entry name" value="TPR"/>
    <property type="match status" value="8"/>
</dbReference>
<name>A0A1X7V5B9_AMPQE</name>
<keyword evidence="1" id="KW-0802">TPR repeat</keyword>
<evidence type="ECO:0000313" key="5">
    <source>
        <dbReference type="Proteomes" id="UP000007879"/>
    </source>
</evidence>
<sequence length="1216" mass="137286">MSSPLLCPFFLLSLLLSSSESSNHWIVTERGKIRPQDDSPFALYQSHDLMALIKQEKRLLSLQILREKLVSYRGGFLEQLEMNNHFTPSGREFTNKCLPENEVSLLIEPAIIPLEDKGISHHDYLDPALFEPSRQPVCSQFSDLPFSMLTMSHLPAVQEKGSLIASEQELLLLIPFYLQMNEFGNSVYQGLERNTTSWVLYSLASIYWRVYGDANQAIDCIQRTLYYSPSKYHDIPLLHLASVLFTSNRLIEALTPLKIALSFSTSRGPLLYLLGRIYSKLGYLSESVTSLDTALHFQYRIRSTLGLRDRIYCRLISQGLPHGSMSQILDAKNQLKKFCKLLDEALKDVSDKPNGSFINWIDLLTEKTAHTQPHSHTTLAHSHSTTQTHSHATAKCHSNPQSSNVSAIEILISCMVKDISLVMDDGVCKSKDKQLLVEKKLKSLKEMKPKITVKCDGCSTDPPGTKERRQEQQKKRISATKRRTEADATSNICPNVQFLFYPRPICPEKLFKNLTLTKNPPLTKPKKPSRYTEAYRSMEFMPLSVLSPSVEELVFQNKTPSVDYNDPYWPNKAQCLEVVEGLNDNLPRFTGTFLTPEAHGIKFKDLLTKYPLPSHQEPHCAKVVPLPYSMVALDHLMGVAGREELPTGESVAETALKQLFITTVSDATGIKLSLNESAQWITAALYQYPQHWGLYNLASVYWRSIGNGYESIECLRRGIHYAPQTSRDIGLIGLANVLHRLNQLESAMIAARAALDIQTDSPIGHYTVAGIYLTQGNLKATNLHLRMSLHLQPHFSHAYSALKLVRCSLKFKEEQKILEQKQQLLLAQQELIKSGHNLTAENLLSIKEKLMKIKQESETKNHPVDEAVLYLTQLAKTLRREKRKSHPSISSSHSLPPSPPSDPPSPSPSPSLSSSQPTKPSPAKKKHSSPSRRSQKPKYTMELMAKENEREEELRKKWPDNLPWPTLDDCVGNPPPQYVVFTSTWLSVTAKKINISDYMDFTQSIDDYSLLPSCELNFDPSPATLNHLKGMTEPPLLDYIAERGLEEVLCKLSGSYHSMEEMATRMKLAMIKNDTNWVVSNLAALYWRIVGDGVQSLKCLKHALYHAPPHNKDVAYVSLANVLYRSGYYEDAATCMQYALETSPNLVVNHFTMANILAAQSFYREAAGYYELVLYHQPEFGPASERLRASRCMIVLGQNKIKLKDLHNKNKGTPSD</sequence>
<evidence type="ECO:0000256" key="1">
    <source>
        <dbReference type="PROSITE-ProRule" id="PRU00339"/>
    </source>
</evidence>
<evidence type="ECO:0000256" key="2">
    <source>
        <dbReference type="SAM" id="MobiDB-lite"/>
    </source>
</evidence>
<dbReference type="GO" id="GO:0030041">
    <property type="term" value="P:actin filament polymerization"/>
    <property type="evidence" value="ECO:0007669"/>
    <property type="project" value="TreeGrafter"/>
</dbReference>
<dbReference type="EnsemblMetazoa" id="XM_019995042.1">
    <property type="protein sequence ID" value="XP_019850601.1"/>
    <property type="gene ID" value="LOC109581183"/>
</dbReference>
<dbReference type="Gene3D" id="1.25.40.10">
    <property type="entry name" value="Tetratricopeptide repeat domain"/>
    <property type="match status" value="3"/>
</dbReference>
<dbReference type="eggNOG" id="KOG4507">
    <property type="taxonomic scope" value="Eukaryota"/>
</dbReference>
<dbReference type="PANTHER" id="PTHR16091:SF1">
    <property type="entry name" value="TETRATRICOPEPTIDE REPEAT PROTEIN 17"/>
    <property type="match status" value="1"/>
</dbReference>